<comment type="caution">
    <text evidence="5">The sequence shown here is derived from an EMBL/GenBank/DDBJ whole genome shotgun (WGS) entry which is preliminary data.</text>
</comment>
<keyword evidence="2 5" id="KW-0326">Glycosidase</keyword>
<evidence type="ECO:0000259" key="4">
    <source>
        <dbReference type="Pfam" id="PF17992"/>
    </source>
</evidence>
<sequence>MTSDPIQLTHKPQKHTKGKLLLVSAILSCLYGCQNELDSSVTEKSTSEQINSTSNQDAAIVQTLYSFDHGSDLTEVTLNNAQSSVNADGLNIEFQSAETGYASVVFQPKKPWDWSSLEDFNIAFSMANKGKHSVQLYLDMTDIDGATYTRSLSVPISSTPETYYAKMSGHDLGTPEGDEKVELNFHSGLRSNPDTWESNEHQFTSLWGKKNLNLKGIAKISLSVKGVIFDKSVIIKDIKVRQNPEFDQEFLTNIVDKYGQNAKADFAGKVHNDQELISQRDTELATLTGQLQPERSKFNGWLNGPKLQGTGYFRAEKVNDKWSLVDPEGYLYFATGLDIIRLSNSSTMTGYDFEQQYIVQRAKDEVTPEDSQKLNRVSDQAISSRFKASDVRAGMFTWLPDYDEPLGKHFGYRRSAHSGPLKHGETYSFYAANLERKYGQQGQDYMQSWRDVTVDRMLDWGFTSLGNWTDPSYYDNNKIPYFANGWIIGDYKTVSSGNDFWAPLPDVFDPKFKQRAFATAQVVAEEVRNNPWCVGVFIDNEMSFGRSETTESRYGIVLHTLKRDAAEVPTKAEFSRLMKQKYVNIDALNKAWDKQIPSWKAFDEGIDSSINNKQQIADYADLLGAYAEKYFSTVNDALAEHMPNHMYLGSRFPDWGMPIEVVKASAKYVDVISFNSYKEGLNPKFWSFLDEIDMPSIVGEFHIGAKDSGLYHPGLIHAANQKDRAKMYQDYMKSVIDNPYFIGAHWFQYIDSPITGRAYDGENYNVGFVTVTDTPYPYMVEAAKQLHSEMYQQRFGKQ</sequence>
<protein>
    <submittedName>
        <fullName evidence="5">Beta-galactosidase</fullName>
        <ecNumber evidence="5">3.2.1.23</ecNumber>
    </submittedName>
</protein>
<dbReference type="InterPro" id="IPR013529">
    <property type="entry name" value="Glyco_hydro_42_N"/>
</dbReference>
<dbReference type="Pfam" id="PF02449">
    <property type="entry name" value="Glyco_hydro_42"/>
    <property type="match status" value="1"/>
</dbReference>
<evidence type="ECO:0000259" key="3">
    <source>
        <dbReference type="Pfam" id="PF02449"/>
    </source>
</evidence>
<dbReference type="Gene3D" id="2.60.120.430">
    <property type="entry name" value="Galactose-binding lectin"/>
    <property type="match status" value="1"/>
</dbReference>
<dbReference type="RefSeq" id="WP_248995963.1">
    <property type="nucleotide sequence ID" value="NZ_JAKIKP010000007.1"/>
</dbReference>
<dbReference type="GO" id="GO:0009341">
    <property type="term" value="C:beta-galactosidase complex"/>
    <property type="evidence" value="ECO:0007669"/>
    <property type="project" value="InterPro"/>
</dbReference>
<evidence type="ECO:0000313" key="5">
    <source>
        <dbReference type="EMBL" id="MCL1143194.1"/>
    </source>
</evidence>
<evidence type="ECO:0000256" key="2">
    <source>
        <dbReference type="ARBA" id="ARBA00023295"/>
    </source>
</evidence>
<dbReference type="GO" id="GO:0005975">
    <property type="term" value="P:carbohydrate metabolic process"/>
    <property type="evidence" value="ECO:0007669"/>
    <property type="project" value="InterPro"/>
</dbReference>
<dbReference type="Pfam" id="PF17992">
    <property type="entry name" value="Agarase_CBM"/>
    <property type="match status" value="1"/>
</dbReference>
<evidence type="ECO:0000256" key="1">
    <source>
        <dbReference type="ARBA" id="ARBA00022801"/>
    </source>
</evidence>
<evidence type="ECO:0000313" key="6">
    <source>
        <dbReference type="Proteomes" id="UP001139333"/>
    </source>
</evidence>
<dbReference type="SUPFAM" id="SSF51445">
    <property type="entry name" value="(Trans)glycosidases"/>
    <property type="match status" value="1"/>
</dbReference>
<dbReference type="EC" id="3.2.1.23" evidence="5"/>
<reference evidence="5" key="1">
    <citation type="submission" date="2022-01" db="EMBL/GenBank/DDBJ databases">
        <title>Whole genome-based taxonomy of the Shewanellaceae.</title>
        <authorList>
            <person name="Martin-Rodriguez A.J."/>
        </authorList>
    </citation>
    <scope>NUCLEOTIDE SEQUENCE</scope>
    <source>
        <strain evidence="5">DSM 16422</strain>
    </source>
</reference>
<dbReference type="GO" id="GO:0004565">
    <property type="term" value="F:beta-galactosidase activity"/>
    <property type="evidence" value="ECO:0007669"/>
    <property type="project" value="UniProtKB-EC"/>
</dbReference>
<proteinExistence type="predicted"/>
<dbReference type="AlphaFoldDB" id="A0A9X2CLZ2"/>
<dbReference type="Gene3D" id="3.20.20.80">
    <property type="entry name" value="Glycosidases"/>
    <property type="match status" value="1"/>
</dbReference>
<keyword evidence="6" id="KW-1185">Reference proteome</keyword>
<name>A0A9X2CLZ2_9GAMM</name>
<organism evidence="5 6">
    <name type="scientific">Shewanella gaetbuli</name>
    <dbReference type="NCBI Taxonomy" id="220752"/>
    <lineage>
        <taxon>Bacteria</taxon>
        <taxon>Pseudomonadati</taxon>
        <taxon>Pseudomonadota</taxon>
        <taxon>Gammaproteobacteria</taxon>
        <taxon>Alteromonadales</taxon>
        <taxon>Shewanellaceae</taxon>
        <taxon>Shewanella</taxon>
    </lineage>
</organism>
<dbReference type="Proteomes" id="UP001139333">
    <property type="component" value="Unassembled WGS sequence"/>
</dbReference>
<keyword evidence="1 5" id="KW-0378">Hydrolase</keyword>
<gene>
    <name evidence="5" type="ORF">L2672_10850</name>
</gene>
<dbReference type="InterPro" id="IPR040669">
    <property type="entry name" value="Agarase_CBM"/>
</dbReference>
<dbReference type="EMBL" id="JAKIKP010000007">
    <property type="protein sequence ID" value="MCL1143194.1"/>
    <property type="molecule type" value="Genomic_DNA"/>
</dbReference>
<feature type="domain" description="Agarase CBM-like" evidence="4">
    <location>
        <begin position="67"/>
        <end position="251"/>
    </location>
</feature>
<dbReference type="InterPro" id="IPR017853">
    <property type="entry name" value="GH"/>
</dbReference>
<accession>A0A9X2CLZ2</accession>
<feature type="domain" description="Glycoside hydrolase family 42 N-terminal" evidence="3">
    <location>
        <begin position="510"/>
        <end position="679"/>
    </location>
</feature>